<dbReference type="PANTHER" id="PTHR43757">
    <property type="entry name" value="AMINOMETHYLTRANSFERASE"/>
    <property type="match status" value="1"/>
</dbReference>
<dbReference type="InterPro" id="IPR013977">
    <property type="entry name" value="GcvT_C"/>
</dbReference>
<keyword evidence="12" id="KW-0489">Methyltransferase</keyword>
<sequence length="377" mass="40885">MLETATAPKRTPFHPRHVALGAKMVPFAGHEMPIQYEGILTEHRTVRSGVGVFDVSHMGEIRLQGPGAAAYANRLVTNEAGNLPGGKVVYTPMCLETGGIIDDLLVYASGPDRLLVVNASNFEKDIAWIRRHAPADVTVVDENAQTAQLAVQGPRAEAVVARLYGDRARALGFYEAFEEGAGDDWTLVSRTGYTGEDGFEIYVRAPRALDLWDRVFEAGKSEGIRPIGLGARDTLRLEMGYCLYGNDIDETTNPLEAGLGWTVRWEKQDFIGLDALRRVKEAGVNRRLLGLVLEEDRIARAGCEVRFDEKPVGRVTSGSMGISVGRPVAMAYLAGDAAKPGARVEVITRGTSAPAAVTSRPIYRNGSVKSPKPRSPK</sequence>
<comment type="caution">
    <text evidence="12">The sequence shown here is derived from an EMBL/GenBank/DDBJ whole genome shotgun (WGS) entry which is preliminary data.</text>
</comment>
<dbReference type="GO" id="GO:0004047">
    <property type="term" value="F:aminomethyltransferase activity"/>
    <property type="evidence" value="ECO:0007669"/>
    <property type="project" value="UniProtKB-UniRule"/>
</dbReference>
<dbReference type="GO" id="GO:0019464">
    <property type="term" value="P:glycine decarboxylation via glycine cleavage system"/>
    <property type="evidence" value="ECO:0007669"/>
    <property type="project" value="UniProtKB-UniRule"/>
</dbReference>
<dbReference type="Pfam" id="PF01571">
    <property type="entry name" value="GCV_T"/>
    <property type="match status" value="1"/>
</dbReference>
<protein>
    <recommendedName>
        <fullName evidence="2 7">Aminomethyltransferase</fullName>
        <ecNumber evidence="2 7">2.1.2.10</ecNumber>
    </recommendedName>
    <alternativeName>
        <fullName evidence="5 7">Glycine cleavage system T protein</fullName>
    </alternativeName>
</protein>
<dbReference type="GO" id="GO:0008483">
    <property type="term" value="F:transaminase activity"/>
    <property type="evidence" value="ECO:0007669"/>
    <property type="project" value="UniProtKB-KW"/>
</dbReference>
<feature type="region of interest" description="Disordered" evidence="9">
    <location>
        <begin position="357"/>
        <end position="377"/>
    </location>
</feature>
<feature type="binding site" evidence="8">
    <location>
        <position position="200"/>
    </location>
    <ligand>
        <name>substrate</name>
    </ligand>
</feature>
<evidence type="ECO:0000313" key="12">
    <source>
        <dbReference type="EMBL" id="TMQ66611.1"/>
    </source>
</evidence>
<dbReference type="AlphaFoldDB" id="A0A538TSK2"/>
<dbReference type="InterPro" id="IPR028896">
    <property type="entry name" value="GcvT/YgfZ/DmdA"/>
</dbReference>
<dbReference type="InterPro" id="IPR006223">
    <property type="entry name" value="GcvT"/>
</dbReference>
<dbReference type="SUPFAM" id="SSF103025">
    <property type="entry name" value="Folate-binding domain"/>
    <property type="match status" value="1"/>
</dbReference>
<dbReference type="NCBIfam" id="TIGR00528">
    <property type="entry name" value="gcvT"/>
    <property type="match status" value="1"/>
</dbReference>
<evidence type="ECO:0000256" key="8">
    <source>
        <dbReference type="PIRSR" id="PIRSR006487-1"/>
    </source>
</evidence>
<dbReference type="Gene3D" id="3.30.70.1400">
    <property type="entry name" value="Aminomethyltransferase beta-barrel domains"/>
    <property type="match status" value="1"/>
</dbReference>
<dbReference type="Gene3D" id="3.30.1360.120">
    <property type="entry name" value="Probable tRNA modification gtpase trme, domain 1"/>
    <property type="match status" value="1"/>
</dbReference>
<comment type="function">
    <text evidence="7">The glycine cleavage system catalyzes the degradation of glycine.</text>
</comment>
<feature type="domain" description="GCVT N-terminal" evidence="10">
    <location>
        <begin position="13"/>
        <end position="267"/>
    </location>
</feature>
<dbReference type="HAMAP" id="MF_00259">
    <property type="entry name" value="GcvT"/>
    <property type="match status" value="1"/>
</dbReference>
<dbReference type="Gene3D" id="2.40.30.110">
    <property type="entry name" value="Aminomethyltransferase beta-barrel domains"/>
    <property type="match status" value="1"/>
</dbReference>
<comment type="similarity">
    <text evidence="1 7">Belongs to the GcvT family.</text>
</comment>
<evidence type="ECO:0000256" key="2">
    <source>
        <dbReference type="ARBA" id="ARBA00012616"/>
    </source>
</evidence>
<dbReference type="InterPro" id="IPR006222">
    <property type="entry name" value="GCVT_N"/>
</dbReference>
<gene>
    <name evidence="7 12" type="primary">gcvT</name>
    <name evidence="12" type="ORF">E6K79_01430</name>
</gene>
<dbReference type="FunFam" id="4.10.1250.10:FF:000001">
    <property type="entry name" value="Aminomethyltransferase"/>
    <property type="match status" value="1"/>
</dbReference>
<reference evidence="12 13" key="1">
    <citation type="journal article" date="2019" name="Nat. Microbiol.">
        <title>Mediterranean grassland soil C-N compound turnover is dependent on rainfall and depth, and is mediated by genomically divergent microorganisms.</title>
        <authorList>
            <person name="Diamond S."/>
            <person name="Andeer P.F."/>
            <person name="Li Z."/>
            <person name="Crits-Christoph A."/>
            <person name="Burstein D."/>
            <person name="Anantharaman K."/>
            <person name="Lane K.R."/>
            <person name="Thomas B.C."/>
            <person name="Pan C."/>
            <person name="Northen T.R."/>
            <person name="Banfield J.F."/>
        </authorList>
    </citation>
    <scope>NUCLEOTIDE SEQUENCE [LARGE SCALE GENOMIC DNA]</scope>
    <source>
        <strain evidence="12">WS_9</strain>
    </source>
</reference>
<dbReference type="GO" id="GO:0032259">
    <property type="term" value="P:methylation"/>
    <property type="evidence" value="ECO:0007669"/>
    <property type="project" value="UniProtKB-KW"/>
</dbReference>
<dbReference type="PANTHER" id="PTHR43757:SF2">
    <property type="entry name" value="AMINOMETHYLTRANSFERASE, MITOCHONDRIAL"/>
    <property type="match status" value="1"/>
</dbReference>
<dbReference type="GO" id="GO:0005829">
    <property type="term" value="C:cytosol"/>
    <property type="evidence" value="ECO:0007669"/>
    <property type="project" value="TreeGrafter"/>
</dbReference>
<dbReference type="GO" id="GO:0005960">
    <property type="term" value="C:glycine cleavage complex"/>
    <property type="evidence" value="ECO:0007669"/>
    <property type="project" value="InterPro"/>
</dbReference>
<comment type="subunit">
    <text evidence="7">The glycine cleavage system is composed of four proteins: P, T, L and H.</text>
</comment>
<keyword evidence="4 7" id="KW-0808">Transferase</keyword>
<evidence type="ECO:0000256" key="5">
    <source>
        <dbReference type="ARBA" id="ARBA00031395"/>
    </source>
</evidence>
<evidence type="ECO:0000259" key="11">
    <source>
        <dbReference type="Pfam" id="PF08669"/>
    </source>
</evidence>
<proteinExistence type="inferred from homology"/>
<evidence type="ECO:0000259" key="10">
    <source>
        <dbReference type="Pfam" id="PF01571"/>
    </source>
</evidence>
<dbReference type="Proteomes" id="UP000317691">
    <property type="component" value="Unassembled WGS sequence"/>
</dbReference>
<evidence type="ECO:0000256" key="4">
    <source>
        <dbReference type="ARBA" id="ARBA00022679"/>
    </source>
</evidence>
<dbReference type="InterPro" id="IPR022903">
    <property type="entry name" value="GcvT_bac"/>
</dbReference>
<name>A0A538TSK2_UNCEI</name>
<dbReference type="Gene3D" id="4.10.1250.10">
    <property type="entry name" value="Aminomethyltransferase fragment"/>
    <property type="match status" value="1"/>
</dbReference>
<organism evidence="12 13">
    <name type="scientific">Eiseniibacteriota bacterium</name>
    <dbReference type="NCBI Taxonomy" id="2212470"/>
    <lineage>
        <taxon>Bacteria</taxon>
        <taxon>Candidatus Eiseniibacteriota</taxon>
    </lineage>
</organism>
<evidence type="ECO:0000256" key="3">
    <source>
        <dbReference type="ARBA" id="ARBA00022576"/>
    </source>
</evidence>
<dbReference type="InterPro" id="IPR027266">
    <property type="entry name" value="TrmE/GcvT-like"/>
</dbReference>
<keyword evidence="3 7" id="KW-0032">Aminotransferase</keyword>
<feature type="domain" description="Aminomethyltransferase C-terminal" evidence="11">
    <location>
        <begin position="286"/>
        <end position="363"/>
    </location>
</feature>
<evidence type="ECO:0000256" key="6">
    <source>
        <dbReference type="ARBA" id="ARBA00047665"/>
    </source>
</evidence>
<dbReference type="NCBIfam" id="NF001567">
    <property type="entry name" value="PRK00389.1"/>
    <property type="match status" value="1"/>
</dbReference>
<evidence type="ECO:0000256" key="1">
    <source>
        <dbReference type="ARBA" id="ARBA00008609"/>
    </source>
</evidence>
<evidence type="ECO:0000256" key="9">
    <source>
        <dbReference type="SAM" id="MobiDB-lite"/>
    </source>
</evidence>
<dbReference type="PIRSF" id="PIRSF006487">
    <property type="entry name" value="GcvT"/>
    <property type="match status" value="1"/>
</dbReference>
<evidence type="ECO:0000256" key="7">
    <source>
        <dbReference type="HAMAP-Rule" id="MF_00259"/>
    </source>
</evidence>
<dbReference type="SUPFAM" id="SSF101790">
    <property type="entry name" value="Aminomethyltransferase beta-barrel domain"/>
    <property type="match status" value="1"/>
</dbReference>
<comment type="catalytic activity">
    <reaction evidence="6 7">
        <text>N(6)-[(R)-S(8)-aminomethyldihydrolipoyl]-L-lysyl-[protein] + (6S)-5,6,7,8-tetrahydrofolate = N(6)-[(R)-dihydrolipoyl]-L-lysyl-[protein] + (6R)-5,10-methylene-5,6,7,8-tetrahydrofolate + NH4(+)</text>
        <dbReference type="Rhea" id="RHEA:16945"/>
        <dbReference type="Rhea" id="RHEA-COMP:10475"/>
        <dbReference type="Rhea" id="RHEA-COMP:10492"/>
        <dbReference type="ChEBI" id="CHEBI:15636"/>
        <dbReference type="ChEBI" id="CHEBI:28938"/>
        <dbReference type="ChEBI" id="CHEBI:57453"/>
        <dbReference type="ChEBI" id="CHEBI:83100"/>
        <dbReference type="ChEBI" id="CHEBI:83143"/>
        <dbReference type="EC" id="2.1.2.10"/>
    </reaction>
</comment>
<evidence type="ECO:0000313" key="13">
    <source>
        <dbReference type="Proteomes" id="UP000317691"/>
    </source>
</evidence>
<dbReference type="EMBL" id="VBOZ01000008">
    <property type="protein sequence ID" value="TMQ66611.1"/>
    <property type="molecule type" value="Genomic_DNA"/>
</dbReference>
<dbReference type="EC" id="2.1.2.10" evidence="2 7"/>
<dbReference type="InterPro" id="IPR029043">
    <property type="entry name" value="GcvT/YgfZ_C"/>
</dbReference>
<dbReference type="Pfam" id="PF08669">
    <property type="entry name" value="GCV_T_C"/>
    <property type="match status" value="1"/>
</dbReference>
<dbReference type="GO" id="GO:0008168">
    <property type="term" value="F:methyltransferase activity"/>
    <property type="evidence" value="ECO:0007669"/>
    <property type="project" value="UniProtKB-KW"/>
</dbReference>
<accession>A0A538TSK2</accession>